<keyword evidence="1" id="KW-1133">Transmembrane helix</keyword>
<dbReference type="EMBL" id="GG662486">
    <property type="protein sequence ID" value="EAR82631.2"/>
    <property type="molecule type" value="Genomic_DNA"/>
</dbReference>
<organism evidence="2 3">
    <name type="scientific">Tetrahymena thermophila (strain SB210)</name>
    <dbReference type="NCBI Taxonomy" id="312017"/>
    <lineage>
        <taxon>Eukaryota</taxon>
        <taxon>Sar</taxon>
        <taxon>Alveolata</taxon>
        <taxon>Ciliophora</taxon>
        <taxon>Intramacronucleata</taxon>
        <taxon>Oligohymenophorea</taxon>
        <taxon>Hymenostomatida</taxon>
        <taxon>Tetrahymenina</taxon>
        <taxon>Tetrahymenidae</taxon>
        <taxon>Tetrahymena</taxon>
    </lineage>
</organism>
<dbReference type="OMA" id="ILPFAYP"/>
<keyword evidence="1" id="KW-0812">Transmembrane</keyword>
<dbReference type="AlphaFoldDB" id="Q22BH3"/>
<dbReference type="GO" id="GO:0016020">
    <property type="term" value="C:membrane"/>
    <property type="evidence" value="ECO:0007669"/>
    <property type="project" value="GOC"/>
</dbReference>
<dbReference type="GO" id="GO:0006506">
    <property type="term" value="P:GPI anchor biosynthetic process"/>
    <property type="evidence" value="ECO:0007669"/>
    <property type="project" value="UniProtKB-UniPathway"/>
</dbReference>
<evidence type="ECO:0000313" key="2">
    <source>
        <dbReference type="EMBL" id="EAR82631.2"/>
    </source>
</evidence>
<dbReference type="RefSeq" id="XP_001030294.2">
    <property type="nucleotide sequence ID" value="XM_001030294.3"/>
</dbReference>
<evidence type="ECO:0000256" key="1">
    <source>
        <dbReference type="SAM" id="Phobius"/>
    </source>
</evidence>
<dbReference type="InParanoid" id="Q22BH3"/>
<dbReference type="HOGENOM" id="CLU_630862_0_0_1"/>
<dbReference type="Proteomes" id="UP000009168">
    <property type="component" value="Unassembled WGS sequence"/>
</dbReference>
<proteinExistence type="predicted"/>
<dbReference type="UniPathway" id="UPA00196"/>
<evidence type="ECO:0000313" key="3">
    <source>
        <dbReference type="Proteomes" id="UP000009168"/>
    </source>
</evidence>
<gene>
    <name evidence="2" type="ORF">TTHERM_01100390</name>
</gene>
<keyword evidence="3" id="KW-1185">Reference proteome</keyword>
<keyword evidence="1" id="KW-0472">Membrane</keyword>
<name>Q22BH3_TETTS</name>
<dbReference type="eggNOG" id="ENOG502SZX0">
    <property type="taxonomic scope" value="Eukaryota"/>
</dbReference>
<reference evidence="3" key="1">
    <citation type="journal article" date="2006" name="PLoS Biol.">
        <title>Macronuclear genome sequence of the ciliate Tetrahymena thermophila, a model eukaryote.</title>
        <authorList>
            <person name="Eisen J.A."/>
            <person name="Coyne R.S."/>
            <person name="Wu M."/>
            <person name="Wu D."/>
            <person name="Thiagarajan M."/>
            <person name="Wortman J.R."/>
            <person name="Badger J.H."/>
            <person name="Ren Q."/>
            <person name="Amedeo P."/>
            <person name="Jones K.M."/>
            <person name="Tallon L.J."/>
            <person name="Delcher A.L."/>
            <person name="Salzberg S.L."/>
            <person name="Silva J.C."/>
            <person name="Haas B.J."/>
            <person name="Majoros W.H."/>
            <person name="Farzad M."/>
            <person name="Carlton J.M."/>
            <person name="Smith R.K. Jr."/>
            <person name="Garg J."/>
            <person name="Pearlman R.E."/>
            <person name="Karrer K.M."/>
            <person name="Sun L."/>
            <person name="Manning G."/>
            <person name="Elde N.C."/>
            <person name="Turkewitz A.P."/>
            <person name="Asai D.J."/>
            <person name="Wilkes D.E."/>
            <person name="Wang Y."/>
            <person name="Cai H."/>
            <person name="Collins K."/>
            <person name="Stewart B.A."/>
            <person name="Lee S.R."/>
            <person name="Wilamowska K."/>
            <person name="Weinberg Z."/>
            <person name="Ruzzo W.L."/>
            <person name="Wloga D."/>
            <person name="Gaertig J."/>
            <person name="Frankel J."/>
            <person name="Tsao C.-C."/>
            <person name="Gorovsky M.A."/>
            <person name="Keeling P.J."/>
            <person name="Waller R.F."/>
            <person name="Patron N.J."/>
            <person name="Cherry J.M."/>
            <person name="Stover N.A."/>
            <person name="Krieger C.J."/>
            <person name="del Toro C."/>
            <person name="Ryder H.F."/>
            <person name="Williamson S.C."/>
            <person name="Barbeau R.A."/>
            <person name="Hamilton E.P."/>
            <person name="Orias E."/>
        </authorList>
    </citation>
    <scope>NUCLEOTIDE SEQUENCE [LARGE SCALE GENOMIC DNA]</scope>
    <source>
        <strain evidence="3">SB210</strain>
    </source>
</reference>
<protein>
    <submittedName>
        <fullName evidence="2">Phosphatidylinositol-glycan biosynthesis class S protein</fullName>
    </submittedName>
</protein>
<feature type="transmembrane region" description="Helical" evidence="1">
    <location>
        <begin position="429"/>
        <end position="451"/>
    </location>
</feature>
<sequence length="463" mass="55151">MKRRDYSLLNYTLFIVLVVIIAFFINTYNHDHAVNLAALQTNYDQVVSKLNMTLNFNLPQQIKTEKREKLIKILDDLFKKQFYLEFDLKQTSDDQFIVDLICEERSKNIEIISTQKIQYYAGNTCENFGQQYLKELRRVILTFSSNLIEYSYEKRFYDKDIFFNLYFYLTFEQTPETPKQLQDLKKSITEQILKFSSSLSISKEQIRVNLKTIHPDEYVNLNVNQVLSQEKTSIQFSAIKNLHNQLKGNYHNRINFRDYYNRQVVIFLNQAEAKLTDQDESLGYFLNYEDDLFISGTIDNLKSIQTIFNRALIELYELNDIYLLSDSLQNTELDLNLKLISTYFVKREYFCTYQALYNQISTIIKLRNTRYIIFDEQSTKLIDKWLVQTEQLLKLNYIQNKSFQQIVYQQDDLNKIDEIGQLNYFSNEYYMGVYLPIIIPVAYPYILGVLGKYKEIKQAKKAN</sequence>
<accession>Q22BH3</accession>
<feature type="transmembrane region" description="Helical" evidence="1">
    <location>
        <begin position="7"/>
        <end position="25"/>
    </location>
</feature>
<dbReference type="KEGG" id="tet:TTHERM_01100390"/>
<dbReference type="GeneID" id="7830111"/>